<gene>
    <name evidence="3" type="primary">AIM1</name>
    <name evidence="3" type="ORF">ATY40_BA7503844</name>
</gene>
<name>A0A1B2JG86_PICPA</name>
<accession>A0A1B2JG86</accession>
<proteinExistence type="inferred from homology"/>
<dbReference type="InterPro" id="IPR052275">
    <property type="entry name" value="Mt_Fe-S_assembly_factor"/>
</dbReference>
<dbReference type="Pfam" id="PF01722">
    <property type="entry name" value="BolA"/>
    <property type="match status" value="1"/>
</dbReference>
<organism evidence="3 4">
    <name type="scientific">Komagataella pastoris</name>
    <name type="common">Yeast</name>
    <name type="synonym">Pichia pastoris</name>
    <dbReference type="NCBI Taxonomy" id="4922"/>
    <lineage>
        <taxon>Eukaryota</taxon>
        <taxon>Fungi</taxon>
        <taxon>Dikarya</taxon>
        <taxon>Ascomycota</taxon>
        <taxon>Saccharomycotina</taxon>
        <taxon>Pichiomycetes</taxon>
        <taxon>Pichiales</taxon>
        <taxon>Pichiaceae</taxon>
        <taxon>Komagataella</taxon>
    </lineage>
</organism>
<dbReference type="InterPro" id="IPR036065">
    <property type="entry name" value="BolA-like_sf"/>
</dbReference>
<dbReference type="GO" id="GO:0005759">
    <property type="term" value="C:mitochondrial matrix"/>
    <property type="evidence" value="ECO:0007669"/>
    <property type="project" value="TreeGrafter"/>
</dbReference>
<dbReference type="OrthoDB" id="203381at2759"/>
<evidence type="ECO:0000313" key="4">
    <source>
        <dbReference type="Proteomes" id="UP000094565"/>
    </source>
</evidence>
<evidence type="ECO:0000256" key="1">
    <source>
        <dbReference type="ARBA" id="ARBA00005578"/>
    </source>
</evidence>
<dbReference type="Gene3D" id="3.30.300.90">
    <property type="entry name" value="BolA-like"/>
    <property type="match status" value="1"/>
</dbReference>
<comment type="similarity">
    <text evidence="1 2">Belongs to the BolA/IbaG family.</text>
</comment>
<dbReference type="EMBL" id="CP014586">
    <property type="protein sequence ID" value="ANZ77040.1"/>
    <property type="molecule type" value="Genomic_DNA"/>
</dbReference>
<evidence type="ECO:0000313" key="3">
    <source>
        <dbReference type="EMBL" id="ANZ77040.1"/>
    </source>
</evidence>
<sequence length="119" mass="13189">MFSMLSARGLLRTKGFSSSTPVVSAPALKGLWNFRLQSTKVALDEYEQKIADMLQKEFSPTILSVRDVSGGCGSMFAIQVESAKFKGIPMVKQHRLVNELLKDEISQWHGLQLKTKASS</sequence>
<evidence type="ECO:0000256" key="2">
    <source>
        <dbReference type="RuleBase" id="RU003860"/>
    </source>
</evidence>
<dbReference type="PANTHER" id="PTHR46188:SF1">
    <property type="entry name" value="BOLA-LIKE PROTEIN 3"/>
    <property type="match status" value="1"/>
</dbReference>
<dbReference type="AlphaFoldDB" id="A0A1B2JG86"/>
<dbReference type="SUPFAM" id="SSF82657">
    <property type="entry name" value="BolA-like"/>
    <property type="match status" value="1"/>
</dbReference>
<dbReference type="PANTHER" id="PTHR46188">
    <property type="entry name" value="BOLA-LIKE PROTEIN 3"/>
    <property type="match status" value="1"/>
</dbReference>
<dbReference type="Proteomes" id="UP000094565">
    <property type="component" value="Chromosome 3"/>
</dbReference>
<dbReference type="InterPro" id="IPR002634">
    <property type="entry name" value="BolA"/>
</dbReference>
<reference evidence="3 4" key="1">
    <citation type="submission" date="2016-02" db="EMBL/GenBank/DDBJ databases">
        <title>Comparative genomic and transcriptomic foundation for Pichia pastoris.</title>
        <authorList>
            <person name="Love K.R."/>
            <person name="Shah K.A."/>
            <person name="Whittaker C.A."/>
            <person name="Wu J."/>
            <person name="Bartlett M.C."/>
            <person name="Ma D."/>
            <person name="Leeson R.L."/>
            <person name="Priest M."/>
            <person name="Young S.K."/>
            <person name="Love J.C."/>
        </authorList>
    </citation>
    <scope>NUCLEOTIDE SEQUENCE [LARGE SCALE GENOMIC DNA]</scope>
    <source>
        <strain evidence="3 4">ATCC 28485</strain>
    </source>
</reference>
<protein>
    <submittedName>
        <fullName evidence="3">BA75_03844T0</fullName>
    </submittedName>
</protein>
<keyword evidence="4" id="KW-1185">Reference proteome</keyword>